<accession>A0A101RM04</accession>
<dbReference type="GO" id="GO:0006537">
    <property type="term" value="P:glutamate biosynthetic process"/>
    <property type="evidence" value="ECO:0007669"/>
    <property type="project" value="TreeGrafter"/>
</dbReference>
<proteinExistence type="predicted"/>
<dbReference type="AlphaFoldDB" id="A0A101RM04"/>
<evidence type="ECO:0000313" key="2">
    <source>
        <dbReference type="EMBL" id="KUN58057.1"/>
    </source>
</evidence>
<sequence length="115" mass="12623">MNASNHLDAVLADLVRRNPGEPEFHQAAREVLQALTPVLDDHPEYVDARIVERMCEPERQIIFRVPWTDDHGTVRVNRGFRIEPPASASAAGKVAVTSTPRAVRTPKSCASASPS</sequence>
<protein>
    <submittedName>
        <fullName evidence="2">Uncharacterized protein</fullName>
    </submittedName>
</protein>
<dbReference type="PANTHER" id="PTHR43571:SF1">
    <property type="entry name" value="NADP-SPECIFIC GLUTAMATE DEHYDROGENASE 1-RELATED"/>
    <property type="match status" value="1"/>
</dbReference>
<reference evidence="2 3" key="1">
    <citation type="submission" date="2015-10" db="EMBL/GenBank/DDBJ databases">
        <title>Draft genome sequence of Streptomyces canus DSM 40017, type strain for the species Streptomyces canus.</title>
        <authorList>
            <person name="Ruckert C."/>
            <person name="Winkler A."/>
            <person name="Kalinowski J."/>
            <person name="Kampfer P."/>
            <person name="Glaeser S."/>
        </authorList>
    </citation>
    <scope>NUCLEOTIDE SEQUENCE [LARGE SCALE GENOMIC DNA]</scope>
    <source>
        <strain evidence="2 3">DSM 40017</strain>
    </source>
</reference>
<evidence type="ECO:0000313" key="3">
    <source>
        <dbReference type="Proteomes" id="UP000053669"/>
    </source>
</evidence>
<dbReference type="Gene3D" id="3.40.50.10860">
    <property type="entry name" value="Leucine Dehydrogenase, chain A, domain 1"/>
    <property type="match status" value="1"/>
</dbReference>
<organism evidence="2 3">
    <name type="scientific">Streptomyces canus</name>
    <dbReference type="NCBI Taxonomy" id="58343"/>
    <lineage>
        <taxon>Bacteria</taxon>
        <taxon>Bacillati</taxon>
        <taxon>Actinomycetota</taxon>
        <taxon>Actinomycetes</taxon>
        <taxon>Kitasatosporales</taxon>
        <taxon>Streptomycetaceae</taxon>
        <taxon>Streptomyces</taxon>
        <taxon>Streptomyces aurantiacus group</taxon>
    </lineage>
</organism>
<comment type="caution">
    <text evidence="2">The sequence shown here is derived from an EMBL/GenBank/DDBJ whole genome shotgun (WGS) entry which is preliminary data.</text>
</comment>
<dbReference type="GO" id="GO:0005829">
    <property type="term" value="C:cytosol"/>
    <property type="evidence" value="ECO:0007669"/>
    <property type="project" value="TreeGrafter"/>
</dbReference>
<dbReference type="InterPro" id="IPR050724">
    <property type="entry name" value="Glu_Leu_Phe_Val_DH"/>
</dbReference>
<dbReference type="STRING" id="58343.AQJ46_44530"/>
<dbReference type="InterPro" id="IPR046346">
    <property type="entry name" value="Aminoacid_DH-like_N_sf"/>
</dbReference>
<dbReference type="GO" id="GO:0004354">
    <property type="term" value="F:glutamate dehydrogenase (NADP+) activity"/>
    <property type="evidence" value="ECO:0007669"/>
    <property type="project" value="TreeGrafter"/>
</dbReference>
<dbReference type="SUPFAM" id="SSF53223">
    <property type="entry name" value="Aminoacid dehydrogenase-like, N-terminal domain"/>
    <property type="match status" value="1"/>
</dbReference>
<dbReference type="Proteomes" id="UP000053669">
    <property type="component" value="Unassembled WGS sequence"/>
</dbReference>
<gene>
    <name evidence="2" type="ORF">AQJ46_44530</name>
</gene>
<dbReference type="Gene3D" id="1.10.285.10">
    <property type="entry name" value="Glutamate Dehydrogenase, chain A, domain 3"/>
    <property type="match status" value="1"/>
</dbReference>
<name>A0A101RM04_9ACTN</name>
<dbReference type="PANTHER" id="PTHR43571">
    <property type="entry name" value="NADP-SPECIFIC GLUTAMATE DEHYDROGENASE 1-RELATED"/>
    <property type="match status" value="1"/>
</dbReference>
<feature type="region of interest" description="Disordered" evidence="1">
    <location>
        <begin position="87"/>
        <end position="115"/>
    </location>
</feature>
<dbReference type="EMBL" id="LMWU01000065">
    <property type="protein sequence ID" value="KUN58057.1"/>
    <property type="molecule type" value="Genomic_DNA"/>
</dbReference>
<evidence type="ECO:0000256" key="1">
    <source>
        <dbReference type="SAM" id="MobiDB-lite"/>
    </source>
</evidence>